<gene>
    <name evidence="1" type="ORF">EgrG_000794500</name>
</gene>
<protein>
    <submittedName>
        <fullName evidence="1 3">Uncharacterized protein</fullName>
    </submittedName>
</protein>
<evidence type="ECO:0000313" key="3">
    <source>
        <dbReference type="WBParaSite" id="EgrG_000794500"/>
    </source>
</evidence>
<evidence type="ECO:0000313" key="2">
    <source>
        <dbReference type="Proteomes" id="UP000492820"/>
    </source>
</evidence>
<proteinExistence type="predicted"/>
<organism evidence="1">
    <name type="scientific">Echinococcus granulosus</name>
    <name type="common">Hydatid tapeworm</name>
    <dbReference type="NCBI Taxonomy" id="6210"/>
    <lineage>
        <taxon>Eukaryota</taxon>
        <taxon>Metazoa</taxon>
        <taxon>Spiralia</taxon>
        <taxon>Lophotrochozoa</taxon>
        <taxon>Platyhelminthes</taxon>
        <taxon>Cestoda</taxon>
        <taxon>Eucestoda</taxon>
        <taxon>Cyclophyllidea</taxon>
        <taxon>Taeniidae</taxon>
        <taxon>Echinococcus</taxon>
        <taxon>Echinococcus granulosus group</taxon>
    </lineage>
</organism>
<accession>A0A068WAU6</accession>
<reference evidence="1" key="2">
    <citation type="submission" date="2014-06" db="EMBL/GenBank/DDBJ databases">
        <authorList>
            <person name="Aslett M."/>
        </authorList>
    </citation>
    <scope>NUCLEOTIDE SEQUENCE</scope>
</reference>
<reference evidence="3" key="3">
    <citation type="submission" date="2020-10" db="UniProtKB">
        <authorList>
            <consortium name="WormBaseParasite"/>
        </authorList>
    </citation>
    <scope>IDENTIFICATION</scope>
</reference>
<reference evidence="1 2" key="1">
    <citation type="journal article" date="2013" name="Nature">
        <title>The genomes of four tapeworm species reveal adaptations to parasitism.</title>
        <authorList>
            <person name="Tsai I.J."/>
            <person name="Zarowiecki M."/>
            <person name="Holroyd N."/>
            <person name="Garciarrubio A."/>
            <person name="Sanchez-Flores A."/>
            <person name="Brooks K.L."/>
            <person name="Tracey A."/>
            <person name="Bobes R.J."/>
            <person name="Fragoso G."/>
            <person name="Sciutto E."/>
            <person name="Aslett M."/>
            <person name="Beasley H."/>
            <person name="Bennett H.M."/>
            <person name="Cai J."/>
            <person name="Camicia F."/>
            <person name="Clark R."/>
            <person name="Cucher M."/>
            <person name="De Silva N."/>
            <person name="Day T.A."/>
            <person name="Deplazes P."/>
            <person name="Estrada K."/>
            <person name="Fernandez C."/>
            <person name="Holland P.W."/>
            <person name="Hou J."/>
            <person name="Hu S."/>
            <person name="Huckvale T."/>
            <person name="Hung S.S."/>
            <person name="Kamenetzky L."/>
            <person name="Keane J.A."/>
            <person name="Kiss F."/>
            <person name="Koziol U."/>
            <person name="Lambert O."/>
            <person name="Liu K."/>
            <person name="Luo X."/>
            <person name="Luo Y."/>
            <person name="Macchiaroli N."/>
            <person name="Nichol S."/>
            <person name="Paps J."/>
            <person name="Parkinson J."/>
            <person name="Pouchkina-Stantcheva N."/>
            <person name="Riddiford N."/>
            <person name="Rosenzvit M."/>
            <person name="Salinas G."/>
            <person name="Wasmuth J.D."/>
            <person name="Zamanian M."/>
            <person name="Zheng Y."/>
            <person name="Cai X."/>
            <person name="Soberon X."/>
            <person name="Olson P.D."/>
            <person name="Laclette J.P."/>
            <person name="Brehm K."/>
            <person name="Berriman M."/>
            <person name="Garciarrubio A."/>
            <person name="Bobes R.J."/>
            <person name="Fragoso G."/>
            <person name="Sanchez-Flores A."/>
            <person name="Estrada K."/>
            <person name="Cevallos M.A."/>
            <person name="Morett E."/>
            <person name="Gonzalez V."/>
            <person name="Portillo T."/>
            <person name="Ochoa-Leyva A."/>
            <person name="Jose M.V."/>
            <person name="Sciutto E."/>
            <person name="Landa A."/>
            <person name="Jimenez L."/>
            <person name="Valdes V."/>
            <person name="Carrero J.C."/>
            <person name="Larralde C."/>
            <person name="Morales-Montor J."/>
            <person name="Limon-Lason J."/>
            <person name="Soberon X."/>
            <person name="Laclette J.P."/>
        </authorList>
    </citation>
    <scope>NUCLEOTIDE SEQUENCE [LARGE SCALE GENOMIC DNA]</scope>
</reference>
<dbReference type="Proteomes" id="UP000492820">
    <property type="component" value="Unassembled WGS sequence"/>
</dbReference>
<evidence type="ECO:0000313" key="1">
    <source>
        <dbReference type="EMBL" id="CDS15545.1"/>
    </source>
</evidence>
<dbReference type="WBParaSite" id="EgrG_000794500">
    <property type="protein sequence ID" value="EgrG_000794500"/>
    <property type="gene ID" value="EgrG_000794500"/>
</dbReference>
<sequence length="141" mass="15861">MVEWKRPINLFRWSSYNPSTQGLERALLKIRPPAAANEQGIPCEGLSCRVEHVPEVLRHSKWMLPQSRTSPAFTRPSAHVPDESEMTLLQVGANISFRAPEPVTWSACTFVLSTKSKSKFSSLICKFKKKQSLLVASPVHM</sequence>
<dbReference type="EMBL" id="LK028576">
    <property type="protein sequence ID" value="CDS15545.1"/>
    <property type="molecule type" value="Genomic_DNA"/>
</dbReference>
<dbReference type="AlphaFoldDB" id="A0A068WAU6"/>
<name>A0A068WAU6_ECHGR</name>